<keyword evidence="2 6" id="KW-0378">Hydrolase</keyword>
<protein>
    <submittedName>
        <fullName evidence="8">Glycoside hydrolase family 43 protein</fullName>
    </submittedName>
</protein>
<dbReference type="InterPro" id="IPR023296">
    <property type="entry name" value="Glyco_hydro_beta-prop_sf"/>
</dbReference>
<feature type="domain" description="Beta-xylosidase C-terminal Concanavalin A-like" evidence="7">
    <location>
        <begin position="315"/>
        <end position="501"/>
    </location>
</feature>
<evidence type="ECO:0000256" key="5">
    <source>
        <dbReference type="PIRSR" id="PIRSR606710-2"/>
    </source>
</evidence>
<comment type="caution">
    <text evidence="8">The sequence shown here is derived from an EMBL/GenBank/DDBJ whole genome shotgun (WGS) entry which is preliminary data.</text>
</comment>
<gene>
    <name evidence="8" type="ORF">H9761_01920</name>
</gene>
<keyword evidence="3 6" id="KW-0326">Glycosidase</keyword>
<dbReference type="InterPro" id="IPR051795">
    <property type="entry name" value="Glycosyl_Hydrlase_43"/>
</dbReference>
<dbReference type="SUPFAM" id="SSF49899">
    <property type="entry name" value="Concanavalin A-like lectins/glucanases"/>
    <property type="match status" value="1"/>
</dbReference>
<evidence type="ECO:0000256" key="2">
    <source>
        <dbReference type="ARBA" id="ARBA00022801"/>
    </source>
</evidence>
<evidence type="ECO:0000256" key="6">
    <source>
        <dbReference type="RuleBase" id="RU361187"/>
    </source>
</evidence>
<evidence type="ECO:0000256" key="1">
    <source>
        <dbReference type="ARBA" id="ARBA00009865"/>
    </source>
</evidence>
<dbReference type="PANTHER" id="PTHR42812">
    <property type="entry name" value="BETA-XYLOSIDASE"/>
    <property type="match status" value="1"/>
</dbReference>
<comment type="similarity">
    <text evidence="1 6">Belongs to the glycosyl hydrolase 43 family.</text>
</comment>
<evidence type="ECO:0000256" key="3">
    <source>
        <dbReference type="ARBA" id="ARBA00023295"/>
    </source>
</evidence>
<dbReference type="Proteomes" id="UP000823891">
    <property type="component" value="Unassembled WGS sequence"/>
</dbReference>
<dbReference type="PANTHER" id="PTHR42812:SF12">
    <property type="entry name" value="BETA-XYLOSIDASE-RELATED"/>
    <property type="match status" value="1"/>
</dbReference>
<dbReference type="EMBL" id="DWWS01000012">
    <property type="protein sequence ID" value="HJC22445.1"/>
    <property type="molecule type" value="Genomic_DNA"/>
</dbReference>
<reference evidence="8" key="2">
    <citation type="submission" date="2021-04" db="EMBL/GenBank/DDBJ databases">
        <authorList>
            <person name="Gilroy R."/>
        </authorList>
    </citation>
    <scope>NUCLEOTIDE SEQUENCE</scope>
    <source>
        <strain evidence="8">USAMLcec2-132</strain>
    </source>
</reference>
<evidence type="ECO:0000256" key="4">
    <source>
        <dbReference type="PIRSR" id="PIRSR606710-1"/>
    </source>
</evidence>
<dbReference type="AlphaFoldDB" id="A0A9D2ND33"/>
<dbReference type="GO" id="GO:0005975">
    <property type="term" value="P:carbohydrate metabolic process"/>
    <property type="evidence" value="ECO:0007669"/>
    <property type="project" value="InterPro"/>
</dbReference>
<evidence type="ECO:0000313" key="9">
    <source>
        <dbReference type="Proteomes" id="UP000823891"/>
    </source>
</evidence>
<dbReference type="Gene3D" id="2.115.10.20">
    <property type="entry name" value="Glycosyl hydrolase domain, family 43"/>
    <property type="match status" value="1"/>
</dbReference>
<evidence type="ECO:0000259" key="7">
    <source>
        <dbReference type="Pfam" id="PF17851"/>
    </source>
</evidence>
<evidence type="ECO:0000313" key="8">
    <source>
        <dbReference type="EMBL" id="HJC22445.1"/>
    </source>
</evidence>
<reference evidence="8" key="1">
    <citation type="journal article" date="2021" name="PeerJ">
        <title>Extensive microbial diversity within the chicken gut microbiome revealed by metagenomics and culture.</title>
        <authorList>
            <person name="Gilroy R."/>
            <person name="Ravi A."/>
            <person name="Getino M."/>
            <person name="Pursley I."/>
            <person name="Horton D.L."/>
            <person name="Alikhan N.F."/>
            <person name="Baker D."/>
            <person name="Gharbi K."/>
            <person name="Hall N."/>
            <person name="Watson M."/>
            <person name="Adriaenssens E.M."/>
            <person name="Foster-Nyarko E."/>
            <person name="Jarju S."/>
            <person name="Secka A."/>
            <person name="Antonio M."/>
            <person name="Oren A."/>
            <person name="Chaudhuri R.R."/>
            <person name="La Ragione R."/>
            <person name="Hildebrand F."/>
            <person name="Pallen M.J."/>
        </authorList>
    </citation>
    <scope>NUCLEOTIDE SEQUENCE</scope>
    <source>
        <strain evidence="8">USAMLcec2-132</strain>
    </source>
</reference>
<dbReference type="Pfam" id="PF17851">
    <property type="entry name" value="GH43_C2"/>
    <property type="match status" value="1"/>
</dbReference>
<feature type="active site" description="Proton acceptor" evidence="4">
    <location>
        <position position="14"/>
    </location>
</feature>
<feature type="site" description="Important for catalytic activity, responsible for pKa modulation of the active site Glu and correct orientation of both the proton donor and substrate" evidence="5">
    <location>
        <position position="119"/>
    </location>
</feature>
<dbReference type="CDD" id="cd18617">
    <property type="entry name" value="GH43_XynB-like"/>
    <property type="match status" value="1"/>
</dbReference>
<dbReference type="Pfam" id="PF04616">
    <property type="entry name" value="Glyco_hydro_43"/>
    <property type="match status" value="1"/>
</dbReference>
<name>A0A9D2ND33_9FIRM</name>
<dbReference type="InterPro" id="IPR006710">
    <property type="entry name" value="Glyco_hydro_43"/>
</dbReference>
<dbReference type="InterPro" id="IPR041542">
    <property type="entry name" value="GH43_C2"/>
</dbReference>
<sequence length="508" mass="55983">MEYHNPVLKGFHPDPSICRSGSDYYLVTSSFEYFPGIPVYHSSDLVNWTQIGNCVQDADAFPMADVKDSGGIWAPTIRCENGMFYVTATLSGYGNFIVSSPDPAGPWSKPVWVPVGGIDPSLYFEDGKAYYCTNASLHPGLEEITLEEIDLSDGRILQGPYTVWSGIGGGFLEAPHIYRIDGFYYLMAAEGGTNFNHMITLARSEALFGPYEACPHNPILTNAHDTSKEVQCSGHGDLFQDHQGSWWIIHLATRLSRRTMTHLGRETFLTPVVWENGWPRISCAPSALAAKASLVCNGPLWSAQRPVPAWKPDLNNSAWEPEWIFLRRPDFSHYQKGGGSLKLIPSRVTFQDKKSASFAAVRQPDFDCCIEAEFTFTPECIGDEAGLAVLLASDFHYRAGKRRTPSGNVLFVEKNAEDFFQIPFCSPIEEGTVRLRIRGQKEFYFFEAALNGGPFQPLCSASTRFLACEGAGKCFTGVVAGLYAFAGGPTGAVMDVTDFEVKEGLKEG</sequence>
<dbReference type="SUPFAM" id="SSF75005">
    <property type="entry name" value="Arabinanase/levansucrase/invertase"/>
    <property type="match status" value="1"/>
</dbReference>
<dbReference type="InterPro" id="IPR013320">
    <property type="entry name" value="ConA-like_dom_sf"/>
</dbReference>
<organism evidence="8 9">
    <name type="scientific">Candidatus Eisenbergiella merdavium</name>
    <dbReference type="NCBI Taxonomy" id="2838551"/>
    <lineage>
        <taxon>Bacteria</taxon>
        <taxon>Bacillati</taxon>
        <taxon>Bacillota</taxon>
        <taxon>Clostridia</taxon>
        <taxon>Lachnospirales</taxon>
        <taxon>Lachnospiraceae</taxon>
        <taxon>Eisenbergiella</taxon>
    </lineage>
</organism>
<dbReference type="Gene3D" id="2.60.120.200">
    <property type="match status" value="1"/>
</dbReference>
<dbReference type="GO" id="GO:0004553">
    <property type="term" value="F:hydrolase activity, hydrolyzing O-glycosyl compounds"/>
    <property type="evidence" value="ECO:0007669"/>
    <property type="project" value="InterPro"/>
</dbReference>
<proteinExistence type="inferred from homology"/>
<feature type="active site" description="Proton donor" evidence="4">
    <location>
        <position position="173"/>
    </location>
</feature>
<accession>A0A9D2ND33</accession>